<feature type="chain" id="PRO_5026795042" evidence="1">
    <location>
        <begin position="20"/>
        <end position="248"/>
    </location>
</feature>
<dbReference type="Proteomes" id="UP001652740">
    <property type="component" value="Unplaced"/>
</dbReference>
<gene>
    <name evidence="3" type="primary">LOC113518101</name>
</gene>
<dbReference type="AlphaFoldDB" id="A0A6J3C8A1"/>
<keyword evidence="2" id="KW-1185">Reference proteome</keyword>
<evidence type="ECO:0000313" key="2">
    <source>
        <dbReference type="Proteomes" id="UP001652740"/>
    </source>
</evidence>
<accession>A0A6J3C8A1</accession>
<sequence>MRGFIFVSAICLQLTWSYGAPEGVGAYAYQDSAGNRMIGRRFFSDSEPLPPLPPLPFMPPLLPLQPFRFLPPLPPLLPLQRSNFLPFPPLKPWNNLDLFRAFHSNLENQRIALNAASKAFDLTSNQAGYIPSFPHRSPFNNFPGFGVIPSFPTFGMSNFPNSAFAGGAAGPGFTHQIASINPSNPDMPNVDVMNRFADVSQTPGGNYVAMSSRAYSVSSNVNGKEYKDRGAETTVNNNGKITTYRVKS</sequence>
<proteinExistence type="predicted"/>
<keyword evidence="1" id="KW-0732">Signal</keyword>
<organism evidence="2 3">
    <name type="scientific">Galleria mellonella</name>
    <name type="common">Greater wax moth</name>
    <dbReference type="NCBI Taxonomy" id="7137"/>
    <lineage>
        <taxon>Eukaryota</taxon>
        <taxon>Metazoa</taxon>
        <taxon>Ecdysozoa</taxon>
        <taxon>Arthropoda</taxon>
        <taxon>Hexapoda</taxon>
        <taxon>Insecta</taxon>
        <taxon>Pterygota</taxon>
        <taxon>Neoptera</taxon>
        <taxon>Endopterygota</taxon>
        <taxon>Lepidoptera</taxon>
        <taxon>Glossata</taxon>
        <taxon>Ditrysia</taxon>
        <taxon>Pyraloidea</taxon>
        <taxon>Pyralidae</taxon>
        <taxon>Galleriinae</taxon>
        <taxon>Galleria</taxon>
    </lineage>
</organism>
<evidence type="ECO:0000256" key="1">
    <source>
        <dbReference type="SAM" id="SignalP"/>
    </source>
</evidence>
<feature type="signal peptide" evidence="1">
    <location>
        <begin position="1"/>
        <end position="19"/>
    </location>
</feature>
<evidence type="ECO:0000313" key="3">
    <source>
        <dbReference type="RefSeq" id="XP_031768927.1"/>
    </source>
</evidence>
<reference evidence="3" key="1">
    <citation type="submission" date="2025-08" db="UniProtKB">
        <authorList>
            <consortium name="RefSeq"/>
        </authorList>
    </citation>
    <scope>IDENTIFICATION</scope>
    <source>
        <tissue evidence="3">Whole larvae</tissue>
    </source>
</reference>
<dbReference type="GeneID" id="113518101"/>
<dbReference type="RefSeq" id="XP_031768927.1">
    <property type="nucleotide sequence ID" value="XM_031913067.2"/>
</dbReference>
<dbReference type="OrthoDB" id="8197468at2759"/>
<protein>
    <submittedName>
        <fullName evidence="3">Uncharacterized protein LOC113518101 isoform X4</fullName>
    </submittedName>
</protein>
<name>A0A6J3C8A1_GALME</name>